<evidence type="ECO:0000259" key="6">
    <source>
        <dbReference type="PROSITE" id="PS50887"/>
    </source>
</evidence>
<dbReference type="InterPro" id="IPR001633">
    <property type="entry name" value="EAL_dom"/>
</dbReference>
<keyword evidence="8" id="KW-1185">Reference proteome</keyword>
<dbReference type="InterPro" id="IPR011006">
    <property type="entry name" value="CheY-like_superfamily"/>
</dbReference>
<dbReference type="InterPro" id="IPR035919">
    <property type="entry name" value="EAL_sf"/>
</dbReference>
<dbReference type="PROSITE" id="PS50887">
    <property type="entry name" value="GGDEF"/>
    <property type="match status" value="1"/>
</dbReference>
<dbReference type="PANTHER" id="PTHR44757">
    <property type="entry name" value="DIGUANYLATE CYCLASE DGCP"/>
    <property type="match status" value="1"/>
</dbReference>
<dbReference type="CDD" id="cd17535">
    <property type="entry name" value="REC_NarL-like"/>
    <property type="match status" value="1"/>
</dbReference>
<keyword evidence="1" id="KW-0808">Transferase</keyword>
<dbReference type="Gene3D" id="3.30.450.40">
    <property type="match status" value="1"/>
</dbReference>
<dbReference type="FunFam" id="3.30.70.270:FF:000001">
    <property type="entry name" value="Diguanylate cyclase domain protein"/>
    <property type="match status" value="1"/>
</dbReference>
<dbReference type="SUPFAM" id="SSF55781">
    <property type="entry name" value="GAF domain-like"/>
    <property type="match status" value="1"/>
</dbReference>
<dbReference type="Pfam" id="PF00990">
    <property type="entry name" value="GGDEF"/>
    <property type="match status" value="1"/>
</dbReference>
<dbReference type="AlphaFoldDB" id="W0SJ21"/>
<dbReference type="InterPro" id="IPR001789">
    <property type="entry name" value="Sig_transdc_resp-reg_receiver"/>
</dbReference>
<dbReference type="EMBL" id="AP012547">
    <property type="protein sequence ID" value="BAO30987.1"/>
    <property type="molecule type" value="Genomic_DNA"/>
</dbReference>
<keyword evidence="2" id="KW-0418">Kinase</keyword>
<dbReference type="SMART" id="SM00448">
    <property type="entry name" value="REC"/>
    <property type="match status" value="1"/>
</dbReference>
<dbReference type="CDD" id="cd01949">
    <property type="entry name" value="GGDEF"/>
    <property type="match status" value="1"/>
</dbReference>
<name>W0SJ21_9PROT</name>
<dbReference type="RefSeq" id="WP_041102461.1">
    <property type="nucleotide sequence ID" value="NZ_AP012547.1"/>
</dbReference>
<dbReference type="Pfam" id="PF01590">
    <property type="entry name" value="GAF"/>
    <property type="match status" value="1"/>
</dbReference>
<dbReference type="Pfam" id="PF00563">
    <property type="entry name" value="EAL"/>
    <property type="match status" value="1"/>
</dbReference>
<dbReference type="SUPFAM" id="SSF55073">
    <property type="entry name" value="Nucleotide cyclase"/>
    <property type="match status" value="1"/>
</dbReference>
<dbReference type="SMART" id="SM00267">
    <property type="entry name" value="GGDEF"/>
    <property type="match status" value="1"/>
</dbReference>
<dbReference type="InterPro" id="IPR029016">
    <property type="entry name" value="GAF-like_dom_sf"/>
</dbReference>
<organism evidence="7 8">
    <name type="scientific">Sulfuritalea hydrogenivorans sk43H</name>
    <dbReference type="NCBI Taxonomy" id="1223802"/>
    <lineage>
        <taxon>Bacteria</taxon>
        <taxon>Pseudomonadati</taxon>
        <taxon>Pseudomonadota</taxon>
        <taxon>Betaproteobacteria</taxon>
        <taxon>Nitrosomonadales</taxon>
        <taxon>Sterolibacteriaceae</taxon>
        <taxon>Sulfuritalea</taxon>
    </lineage>
</organism>
<dbReference type="Gene3D" id="3.30.70.270">
    <property type="match status" value="1"/>
</dbReference>
<keyword evidence="3" id="KW-0597">Phosphoprotein</keyword>
<evidence type="ECO:0000256" key="3">
    <source>
        <dbReference type="PROSITE-ProRule" id="PRU00169"/>
    </source>
</evidence>
<dbReference type="Gene3D" id="3.40.50.2300">
    <property type="match status" value="1"/>
</dbReference>
<dbReference type="GO" id="GO:0000160">
    <property type="term" value="P:phosphorelay signal transduction system"/>
    <property type="evidence" value="ECO:0007669"/>
    <property type="project" value="InterPro"/>
</dbReference>
<feature type="modified residue" description="4-aspartylphosphate" evidence="3">
    <location>
        <position position="53"/>
    </location>
</feature>
<dbReference type="PANTHER" id="PTHR44757:SF2">
    <property type="entry name" value="BIOFILM ARCHITECTURE MAINTENANCE PROTEIN MBAA"/>
    <property type="match status" value="1"/>
</dbReference>
<evidence type="ECO:0000256" key="1">
    <source>
        <dbReference type="ARBA" id="ARBA00022679"/>
    </source>
</evidence>
<dbReference type="SUPFAM" id="SSF141868">
    <property type="entry name" value="EAL domain-like"/>
    <property type="match status" value="1"/>
</dbReference>
<feature type="domain" description="EAL" evidence="5">
    <location>
        <begin position="472"/>
        <end position="725"/>
    </location>
</feature>
<dbReference type="SMART" id="SM00065">
    <property type="entry name" value="GAF"/>
    <property type="match status" value="1"/>
</dbReference>
<dbReference type="SUPFAM" id="SSF52172">
    <property type="entry name" value="CheY-like"/>
    <property type="match status" value="1"/>
</dbReference>
<dbReference type="Proteomes" id="UP000031637">
    <property type="component" value="Chromosome"/>
</dbReference>
<dbReference type="HOGENOM" id="CLU_000445_70_34_4"/>
<evidence type="ECO:0000313" key="8">
    <source>
        <dbReference type="Proteomes" id="UP000031637"/>
    </source>
</evidence>
<dbReference type="Gene3D" id="3.20.20.450">
    <property type="entry name" value="EAL domain"/>
    <property type="match status" value="1"/>
</dbReference>
<evidence type="ECO:0000259" key="5">
    <source>
        <dbReference type="PROSITE" id="PS50883"/>
    </source>
</evidence>
<dbReference type="InterPro" id="IPR029787">
    <property type="entry name" value="Nucleotide_cyclase"/>
</dbReference>
<dbReference type="GO" id="GO:0016301">
    <property type="term" value="F:kinase activity"/>
    <property type="evidence" value="ECO:0007669"/>
    <property type="project" value="UniProtKB-KW"/>
</dbReference>
<feature type="domain" description="Response regulatory" evidence="4">
    <location>
        <begin position="2"/>
        <end position="118"/>
    </location>
</feature>
<dbReference type="KEGG" id="shd:SUTH_03214"/>
<dbReference type="InterPro" id="IPR052155">
    <property type="entry name" value="Biofilm_reg_signaling"/>
</dbReference>
<dbReference type="InterPro" id="IPR058245">
    <property type="entry name" value="NreC/VraR/RcsB-like_REC"/>
</dbReference>
<dbReference type="PROSITE" id="PS50110">
    <property type="entry name" value="RESPONSE_REGULATORY"/>
    <property type="match status" value="1"/>
</dbReference>
<accession>W0SJ21</accession>
<feature type="domain" description="GGDEF" evidence="6">
    <location>
        <begin position="330"/>
        <end position="463"/>
    </location>
</feature>
<proteinExistence type="predicted"/>
<evidence type="ECO:0000259" key="4">
    <source>
        <dbReference type="PROSITE" id="PS50110"/>
    </source>
</evidence>
<dbReference type="Pfam" id="PF00072">
    <property type="entry name" value="Response_reg"/>
    <property type="match status" value="1"/>
</dbReference>
<reference evidence="7 8" key="1">
    <citation type="journal article" date="2014" name="Syst. Appl. Microbiol.">
        <title>Complete genomes of freshwater sulfur oxidizers Sulfuricella denitrificans skB26 and Sulfuritalea hydrogenivorans sk43H: genetic insights into the sulfur oxidation pathway of betaproteobacteria.</title>
        <authorList>
            <person name="Watanabe T."/>
            <person name="Kojima H."/>
            <person name="Fukui M."/>
        </authorList>
    </citation>
    <scope>NUCLEOTIDE SEQUENCE [LARGE SCALE GENOMIC DNA]</scope>
    <source>
        <strain evidence="7">DSM22779</strain>
    </source>
</reference>
<sequence>MNVFIVEDSALVREQLTRLVEAKERFRVVGWAGEEERAVSAILAQRPDVVLLDIALSPGSGVNVLRRIRAAGSGARVLVMTHSADQALRDACEAIGISGHCDKGGDLHACFEQMEAWLPPVPENEAQRLAALESTGLLDTPEDEAFDSLARVARNLTGAPIALISLIDHSRQWFLSHLGLPERETSRSMAFCAHAILQTGLMEVPDALEDERFRDNPLVQGNPRLRYYAGVPLVLDSGEALGTLCVLDTVPRRLDEAQRDAIKTLARSVVGEIELRRRVLTLEQEIERRHAAEARIMHLATRDPLTGLPNRTVLRDRLEHEVHQAARRGGTVAAMFIDLDRFKLVNDTLGHDVGDEFLMVVAHRLSSTLREADTVARLGGDEFAAILPDMHSDAEALLVAHKLLRALAEPFTIGKHRLRIDASIGIACYPHEGDSAEVLLRHADLAMYQSKQGGGNRATHFTAQMETLAVAALALDRDLDQAIERRELVLEFQPQGVPGGREVAGWEALVRWNHPKLGRLMPDRFIPLAEERGWIHRIGRHVIDSTLAQIATWDRAGTRIPRIAVNLSPSELRAGLADEIDALVYSHGLTPDRLALEITETAIVGDGAEVAYALTRLSQKGYSIEVDDFGAGYSSLGQLRHLPLETLKIDKSLIDDVHHSKIDTALVGAVIDMARALGMRTVAEGVELPEQERVLARLGCDSYQGYLLGKPMPAARVPDWLAQRSAAGPVQAG</sequence>
<dbReference type="STRING" id="1223802.SUTH_03214"/>
<evidence type="ECO:0000256" key="2">
    <source>
        <dbReference type="ARBA" id="ARBA00022777"/>
    </source>
</evidence>
<gene>
    <name evidence="7" type="ORF">SUTH_03214</name>
</gene>
<dbReference type="InterPro" id="IPR003018">
    <property type="entry name" value="GAF"/>
</dbReference>
<dbReference type="CDD" id="cd01948">
    <property type="entry name" value="EAL"/>
    <property type="match status" value="1"/>
</dbReference>
<protein>
    <submittedName>
        <fullName evidence="7">Response regulator receiver modulated diguanylate cyclase/phosphodiesterase</fullName>
    </submittedName>
</protein>
<dbReference type="InterPro" id="IPR000160">
    <property type="entry name" value="GGDEF_dom"/>
</dbReference>
<dbReference type="InterPro" id="IPR043128">
    <property type="entry name" value="Rev_trsase/Diguanyl_cyclase"/>
</dbReference>
<dbReference type="SMART" id="SM00052">
    <property type="entry name" value="EAL"/>
    <property type="match status" value="1"/>
</dbReference>
<evidence type="ECO:0000313" key="7">
    <source>
        <dbReference type="EMBL" id="BAO30987.1"/>
    </source>
</evidence>
<dbReference type="NCBIfam" id="TIGR00254">
    <property type="entry name" value="GGDEF"/>
    <property type="match status" value="1"/>
</dbReference>
<dbReference type="PROSITE" id="PS50883">
    <property type="entry name" value="EAL"/>
    <property type="match status" value="1"/>
</dbReference>